<organism evidence="2 3">
    <name type="scientific">Sphingomonas taxi</name>
    <dbReference type="NCBI Taxonomy" id="1549858"/>
    <lineage>
        <taxon>Bacteria</taxon>
        <taxon>Pseudomonadati</taxon>
        <taxon>Pseudomonadota</taxon>
        <taxon>Alphaproteobacteria</taxon>
        <taxon>Sphingomonadales</taxon>
        <taxon>Sphingomonadaceae</taxon>
        <taxon>Sphingomonas</taxon>
    </lineage>
</organism>
<sequence length="171" mass="19707">MTLRSICLHGPESTGKSTMAPRLARQFDTTCIAEFGRTYCETYGIDLTMADLVVIAQSQDIKARKSLEAGARPLIMDTDPLMSAVWAEMLFGRRDPWFDRWHDYADLYLLFDIDLPWIEDGTRMFGSVAERRRFFDLCQRELERRGVRWALVSGQGYRRYLNALAAIHAAM</sequence>
<dbReference type="Pfam" id="PF13521">
    <property type="entry name" value="AAA_28"/>
    <property type="match status" value="1"/>
</dbReference>
<evidence type="ECO:0000259" key="1">
    <source>
        <dbReference type="Pfam" id="PF13521"/>
    </source>
</evidence>
<evidence type="ECO:0000313" key="3">
    <source>
        <dbReference type="Proteomes" id="UP000249229"/>
    </source>
</evidence>
<evidence type="ECO:0000313" key="2">
    <source>
        <dbReference type="EMBL" id="PZQ60564.1"/>
    </source>
</evidence>
<dbReference type="SUPFAM" id="SSF52540">
    <property type="entry name" value="P-loop containing nucleoside triphosphate hydrolases"/>
    <property type="match status" value="1"/>
</dbReference>
<dbReference type="AlphaFoldDB" id="A0A2W5P624"/>
<accession>A0A2W5P624</accession>
<dbReference type="InterPro" id="IPR038727">
    <property type="entry name" value="NadR/Ttd14_AAA_dom"/>
</dbReference>
<gene>
    <name evidence="2" type="ORF">DI544_08615</name>
</gene>
<dbReference type="InterPro" id="IPR052735">
    <property type="entry name" value="NAD_biosynth-regulator"/>
</dbReference>
<keyword evidence="2" id="KW-0413">Isomerase</keyword>
<dbReference type="GO" id="GO:0016853">
    <property type="term" value="F:isomerase activity"/>
    <property type="evidence" value="ECO:0007669"/>
    <property type="project" value="UniProtKB-KW"/>
</dbReference>
<feature type="domain" description="NadR/Ttd14 AAA" evidence="1">
    <location>
        <begin position="6"/>
        <end position="156"/>
    </location>
</feature>
<comment type="caution">
    <text evidence="2">The sequence shown here is derived from an EMBL/GenBank/DDBJ whole genome shotgun (WGS) entry which is preliminary data.</text>
</comment>
<dbReference type="PANTHER" id="PTHR37512:SF1">
    <property type="entry name" value="NADR_TTD14 AAA DOMAIN-CONTAINING PROTEIN"/>
    <property type="match status" value="1"/>
</dbReference>
<name>A0A2W5P624_9SPHN</name>
<dbReference type="Gene3D" id="3.40.50.300">
    <property type="entry name" value="P-loop containing nucleotide triphosphate hydrolases"/>
    <property type="match status" value="1"/>
</dbReference>
<dbReference type="InterPro" id="IPR027417">
    <property type="entry name" value="P-loop_NTPase"/>
</dbReference>
<reference evidence="2 3" key="1">
    <citation type="submission" date="2017-08" db="EMBL/GenBank/DDBJ databases">
        <title>Infants hospitalized years apart are colonized by the same room-sourced microbial strains.</title>
        <authorList>
            <person name="Brooks B."/>
            <person name="Olm M.R."/>
            <person name="Firek B.A."/>
            <person name="Baker R."/>
            <person name="Thomas B.C."/>
            <person name="Morowitz M.J."/>
            <person name="Banfield J.F."/>
        </authorList>
    </citation>
    <scope>NUCLEOTIDE SEQUENCE [LARGE SCALE GENOMIC DNA]</scope>
    <source>
        <strain evidence="2">S2_005_001_R1_22</strain>
    </source>
</reference>
<proteinExistence type="predicted"/>
<dbReference type="PANTHER" id="PTHR37512">
    <property type="entry name" value="TRIFUNCTIONAL NAD BIOSYNTHESIS/REGULATOR PROTEIN NADR"/>
    <property type="match status" value="1"/>
</dbReference>
<dbReference type="Proteomes" id="UP000249229">
    <property type="component" value="Unassembled WGS sequence"/>
</dbReference>
<protein>
    <submittedName>
        <fullName evidence="2">N-acetylglucosamine-6-phosphate isomerase</fullName>
    </submittedName>
</protein>
<dbReference type="EMBL" id="QFQI01000005">
    <property type="protein sequence ID" value="PZQ60564.1"/>
    <property type="molecule type" value="Genomic_DNA"/>
</dbReference>